<comment type="caution">
    <text evidence="4">The sequence shown here is derived from an EMBL/GenBank/DDBJ whole genome shotgun (WGS) entry which is preliminary data.</text>
</comment>
<dbReference type="CDD" id="cd07043">
    <property type="entry name" value="STAS_anti-anti-sigma_factors"/>
    <property type="match status" value="1"/>
</dbReference>
<name>A0ABT9QM91_9ACTN</name>
<accession>A0ABT9QM91</accession>
<dbReference type="Pfam" id="PF01740">
    <property type="entry name" value="STAS"/>
    <property type="match status" value="1"/>
</dbReference>
<dbReference type="RefSeq" id="WP_307564884.1">
    <property type="nucleotide sequence ID" value="NZ_JAUSQU010000001.1"/>
</dbReference>
<protein>
    <recommendedName>
        <fullName evidence="2">Anti-sigma factor antagonist</fullName>
    </recommendedName>
</protein>
<evidence type="ECO:0000259" key="3">
    <source>
        <dbReference type="PROSITE" id="PS50801"/>
    </source>
</evidence>
<dbReference type="Gene3D" id="3.30.750.24">
    <property type="entry name" value="STAS domain"/>
    <property type="match status" value="1"/>
</dbReference>
<dbReference type="InterPro" id="IPR003658">
    <property type="entry name" value="Anti-sigma_ant"/>
</dbReference>
<dbReference type="Proteomes" id="UP001225356">
    <property type="component" value="Unassembled WGS sequence"/>
</dbReference>
<sequence length="138" mass="15167">MDTLQFTTESMTGCVLVSVSGELDIATKPEFLCYLNPILSTRVDMVVLDLSGITFIDAQGLSALIMIKRQAQLSGAELLLAAAPPVVLSLLRITRLDGHFRTFPQIEPADCLRLVDRLTERSTPEQNRNRYMAGQGGK</sequence>
<feature type="domain" description="STAS" evidence="3">
    <location>
        <begin position="4"/>
        <end position="109"/>
    </location>
</feature>
<organism evidence="4 5">
    <name type="scientific">Streptosporangium lutulentum</name>
    <dbReference type="NCBI Taxonomy" id="1461250"/>
    <lineage>
        <taxon>Bacteria</taxon>
        <taxon>Bacillati</taxon>
        <taxon>Actinomycetota</taxon>
        <taxon>Actinomycetes</taxon>
        <taxon>Streptosporangiales</taxon>
        <taxon>Streptosporangiaceae</taxon>
        <taxon>Streptosporangium</taxon>
    </lineage>
</organism>
<reference evidence="4 5" key="1">
    <citation type="submission" date="2023-07" db="EMBL/GenBank/DDBJ databases">
        <title>Sequencing the genomes of 1000 actinobacteria strains.</title>
        <authorList>
            <person name="Klenk H.-P."/>
        </authorList>
    </citation>
    <scope>NUCLEOTIDE SEQUENCE [LARGE SCALE GENOMIC DNA]</scope>
    <source>
        <strain evidence="4 5">DSM 46740</strain>
    </source>
</reference>
<evidence type="ECO:0000256" key="1">
    <source>
        <dbReference type="ARBA" id="ARBA00009013"/>
    </source>
</evidence>
<dbReference type="InterPro" id="IPR036513">
    <property type="entry name" value="STAS_dom_sf"/>
</dbReference>
<dbReference type="PROSITE" id="PS50801">
    <property type="entry name" value="STAS"/>
    <property type="match status" value="1"/>
</dbReference>
<dbReference type="PANTHER" id="PTHR33495:SF2">
    <property type="entry name" value="ANTI-SIGMA FACTOR ANTAGONIST TM_1081-RELATED"/>
    <property type="match status" value="1"/>
</dbReference>
<comment type="similarity">
    <text evidence="1 2">Belongs to the anti-sigma-factor antagonist family.</text>
</comment>
<evidence type="ECO:0000256" key="2">
    <source>
        <dbReference type="RuleBase" id="RU003749"/>
    </source>
</evidence>
<dbReference type="SUPFAM" id="SSF52091">
    <property type="entry name" value="SpoIIaa-like"/>
    <property type="match status" value="1"/>
</dbReference>
<dbReference type="NCBIfam" id="TIGR00377">
    <property type="entry name" value="ant_ant_sig"/>
    <property type="match status" value="1"/>
</dbReference>
<evidence type="ECO:0000313" key="4">
    <source>
        <dbReference type="EMBL" id="MDP9847837.1"/>
    </source>
</evidence>
<dbReference type="InterPro" id="IPR002645">
    <property type="entry name" value="STAS_dom"/>
</dbReference>
<evidence type="ECO:0000313" key="5">
    <source>
        <dbReference type="Proteomes" id="UP001225356"/>
    </source>
</evidence>
<proteinExistence type="inferred from homology"/>
<dbReference type="EMBL" id="JAUSQU010000001">
    <property type="protein sequence ID" value="MDP9847837.1"/>
    <property type="molecule type" value="Genomic_DNA"/>
</dbReference>
<dbReference type="PANTHER" id="PTHR33495">
    <property type="entry name" value="ANTI-SIGMA FACTOR ANTAGONIST TM_1081-RELATED-RELATED"/>
    <property type="match status" value="1"/>
</dbReference>
<gene>
    <name evidence="4" type="ORF">J2853_007048</name>
</gene>
<keyword evidence="5" id="KW-1185">Reference proteome</keyword>